<reference evidence="8" key="1">
    <citation type="journal article" date="2023" name="Front. Microbiol.">
        <title>Genomic-based phylogenetic and metabolic analyses of the genus Natronomonas, and description of Natronomonas aquatica sp. nov.</title>
        <authorList>
            <person name="Garcia-Roldan A."/>
            <person name="Duran-Viseras A."/>
            <person name="de la Haba R.R."/>
            <person name="Corral P."/>
            <person name="Sanchez-Porro C."/>
            <person name="Ventosa A."/>
        </authorList>
    </citation>
    <scope>NUCLEOTIDE SEQUENCE</scope>
    <source>
        <strain evidence="8">F2-12</strain>
    </source>
</reference>
<evidence type="ECO:0000256" key="1">
    <source>
        <dbReference type="ARBA" id="ARBA00022552"/>
    </source>
</evidence>
<comment type="similarity">
    <text evidence="6">Belongs to the FAU-1 family.</text>
</comment>
<evidence type="ECO:0000313" key="8">
    <source>
        <dbReference type="EMBL" id="MCQ4333507.1"/>
    </source>
</evidence>
<dbReference type="GO" id="GO:0035925">
    <property type="term" value="F:mRNA 3'-UTR AU-rich region binding"/>
    <property type="evidence" value="ECO:0007669"/>
    <property type="project" value="UniProtKB-UniRule"/>
</dbReference>
<accession>A0A9R1CTI6</accession>
<dbReference type="GO" id="GO:0016891">
    <property type="term" value="F:RNA endonuclease activity producing 5'-phosphomonoesters, hydrolytic mechanism"/>
    <property type="evidence" value="ECO:0007669"/>
    <property type="project" value="UniProtKB-UniRule"/>
</dbReference>
<name>A0A9R1CTI6_9EURY</name>
<evidence type="ECO:0000259" key="7">
    <source>
        <dbReference type="PROSITE" id="PS50126"/>
    </source>
</evidence>
<dbReference type="PANTHER" id="PTHR39159:SF1">
    <property type="entry name" value="UPF0374 PROTEIN YGAC"/>
    <property type="match status" value="1"/>
</dbReference>
<dbReference type="Gene3D" id="2.40.380.10">
    <property type="entry name" value="FomD-like"/>
    <property type="match status" value="1"/>
</dbReference>
<dbReference type="SUPFAM" id="SSF159234">
    <property type="entry name" value="FomD-like"/>
    <property type="match status" value="1"/>
</dbReference>
<dbReference type="RefSeq" id="WP_256029528.1">
    <property type="nucleotide sequence ID" value="NZ_JAHLKM010000008.1"/>
</dbReference>
<comment type="caution">
    <text evidence="8">The sequence shown here is derived from an EMBL/GenBank/DDBJ whole genome shotgun (WGS) entry which is preliminary data.</text>
</comment>
<evidence type="ECO:0000256" key="3">
    <source>
        <dbReference type="ARBA" id="ARBA00022759"/>
    </source>
</evidence>
<dbReference type="InterPro" id="IPR003029">
    <property type="entry name" value="S1_domain"/>
</dbReference>
<dbReference type="HAMAP" id="MF_01910">
    <property type="entry name" value="RNA_binding_AU_1"/>
    <property type="match status" value="1"/>
</dbReference>
<protein>
    <recommendedName>
        <fullName evidence="6">Probable ribonuclease FAU-1</fullName>
        <ecNumber evidence="6">3.1.26.-</ecNumber>
    </recommendedName>
    <alternativeName>
        <fullName evidence="6">RNA-binding protein FAU-1</fullName>
    </alternativeName>
</protein>
<dbReference type="EMBL" id="JAHLKM010000008">
    <property type="protein sequence ID" value="MCQ4333507.1"/>
    <property type="molecule type" value="Genomic_DNA"/>
</dbReference>
<dbReference type="InterPro" id="IPR016730">
    <property type="entry name" value="RNA-bd_FAU-1"/>
</dbReference>
<evidence type="ECO:0000256" key="4">
    <source>
        <dbReference type="ARBA" id="ARBA00022801"/>
    </source>
</evidence>
<feature type="domain" description="S1 motif" evidence="7">
    <location>
        <begin position="89"/>
        <end position="158"/>
    </location>
</feature>
<dbReference type="PANTHER" id="PTHR39159">
    <property type="match status" value="1"/>
</dbReference>
<keyword evidence="5 6" id="KW-0694">RNA-binding</keyword>
<sequence length="459" mass="49489">MNVRIRGIYTTALTELLRDEHDIVSASPPIRERFDEPFPAAVADATVRTTDDRLGIGVAGEPEAVSGLRGRLESIGRDTLAWRAPAPKGAVFAGEVTETLGSGAVVDLGSVDGDRVSGFLPYDRVDGYVDEGDRYRLQVASPAPPWSDRRPTLATDLRVPGGLVELRRDGSGSRGETARMAQLLPVDPAEGWTPRWSPAAEEASLDAMAEALRRVNDRAEALTAAVADADEYPGRIVAPQAGAWLWFGRESRFELDEYRRRVATTMTGHHRTKAADEAASAAVDFVEALCEPAGEFPFGAVTRQFGPVAGDRIAIEHGKPDGRTVTLGRGEVTEVDPDGSITLEREMSGGGTYDALGVERVEGDIATTTFVEGRWWYATVYKGADGERRGTYVNVCTPVEVFPGAVRYVDLHVDVVKGPDGEVRRVDDDELDESVEAGQVSEPLADRAREVAASIENAL</sequence>
<dbReference type="GO" id="GO:0006364">
    <property type="term" value="P:rRNA processing"/>
    <property type="evidence" value="ECO:0007669"/>
    <property type="project" value="UniProtKB-UniRule"/>
</dbReference>
<keyword evidence="1 6" id="KW-0698">rRNA processing</keyword>
<gene>
    <name evidence="6" type="primary">fau-1</name>
    <name evidence="8" type="ORF">KM295_08445</name>
</gene>
<dbReference type="InterPro" id="IPR007295">
    <property type="entry name" value="DUF402"/>
</dbReference>
<dbReference type="AlphaFoldDB" id="A0A9R1CTI6"/>
<keyword evidence="9" id="KW-1185">Reference proteome</keyword>
<dbReference type="Pfam" id="PF04167">
    <property type="entry name" value="DUF402"/>
    <property type="match status" value="1"/>
</dbReference>
<dbReference type="InterPro" id="IPR035930">
    <property type="entry name" value="FomD-like_sf"/>
</dbReference>
<dbReference type="PIRSF" id="PIRSF018644">
    <property type="entry name" value="RNA-binding_FAU-1"/>
    <property type="match status" value="1"/>
</dbReference>
<dbReference type="Proteomes" id="UP001139494">
    <property type="component" value="Unassembled WGS sequence"/>
</dbReference>
<dbReference type="InterPro" id="IPR050212">
    <property type="entry name" value="Ntdp-like"/>
</dbReference>
<organism evidence="8 9">
    <name type="scientific">Natronomonas aquatica</name>
    <dbReference type="NCBI Taxonomy" id="2841590"/>
    <lineage>
        <taxon>Archaea</taxon>
        <taxon>Methanobacteriati</taxon>
        <taxon>Methanobacteriota</taxon>
        <taxon>Stenosarchaea group</taxon>
        <taxon>Halobacteria</taxon>
        <taxon>Halobacteriales</taxon>
        <taxon>Natronomonadaceae</taxon>
        <taxon>Natronomonas</taxon>
    </lineage>
</organism>
<keyword evidence="2 6" id="KW-0540">Nuclease</keyword>
<evidence type="ECO:0000256" key="2">
    <source>
        <dbReference type="ARBA" id="ARBA00022722"/>
    </source>
</evidence>
<keyword evidence="4 6" id="KW-0378">Hydrolase</keyword>
<evidence type="ECO:0000313" key="9">
    <source>
        <dbReference type="Proteomes" id="UP001139494"/>
    </source>
</evidence>
<comment type="function">
    <text evidence="6">Probable RNase involved in rRNA stability through maturation and/or degradation of precursor rRNAs. Binds to RNA in loop regions with AU-rich sequences.</text>
</comment>
<proteinExistence type="inferred from homology"/>
<evidence type="ECO:0000256" key="6">
    <source>
        <dbReference type="HAMAP-Rule" id="MF_01910"/>
    </source>
</evidence>
<evidence type="ECO:0000256" key="5">
    <source>
        <dbReference type="ARBA" id="ARBA00022884"/>
    </source>
</evidence>
<keyword evidence="3 6" id="KW-0255">Endonuclease</keyword>
<dbReference type="EC" id="3.1.26.-" evidence="6"/>
<dbReference type="PROSITE" id="PS50126">
    <property type="entry name" value="S1"/>
    <property type="match status" value="1"/>
</dbReference>